<evidence type="ECO:0000313" key="6">
    <source>
        <dbReference type="EnsemblProtists" id="PYU1_T013739"/>
    </source>
</evidence>
<dbReference type="CDD" id="cd02947">
    <property type="entry name" value="TRX_family"/>
    <property type="match status" value="1"/>
</dbReference>
<proteinExistence type="predicted"/>
<dbReference type="STRING" id="431595.K3X940"/>
<evidence type="ECO:0000256" key="1">
    <source>
        <dbReference type="ARBA" id="ARBA00023157"/>
    </source>
</evidence>
<sequence>MGVTEIRGDADWNASMQRAGGKLVVVDFSATWCGPCQFIKPVYHQLSSQYHDVVFLEVDEAQNRSLIGALGVRGFPTFHFYVNQSKVDELVGADQNALRSKIEQWRQSAFNPFASAGMPLGGTAAAPADAREARLRRFNNLDLVPSPAAPDSKPLADAKANMVCDPNTGECHPMDAAPGVATKEDEEEAKREQDAENSTELGIPPVNEEFLAQLLEMGFNELRGRKSLLATDSQNLEAAISWIGEHQDDVDIDEPIKFVDLSKHTKKPLTEEEKAAKIADLKARIEAKRVEREAREKREKIENEIKRRTMGQDMQNAKEEYDRIQRKLAAEKLKKEKEEYKLERERIRAKLEQDKLERRARGGYLGGAPIDLPSVETLHKSNQESENEQKKASLTNLSPEEQVIANVEKLKKYRVGGDGLTALKTLNVYVKNLVEKPEDEKFRTINLENAAFRKRVASLVGGVAFLKSLGFEKVEDEGLLKLSAEKRDVKLLQFARTQVDAAIRELS</sequence>
<organism evidence="6 7">
    <name type="scientific">Globisporangium ultimum (strain ATCC 200006 / CBS 805.95 / DAOM BR144)</name>
    <name type="common">Pythium ultimum</name>
    <dbReference type="NCBI Taxonomy" id="431595"/>
    <lineage>
        <taxon>Eukaryota</taxon>
        <taxon>Sar</taxon>
        <taxon>Stramenopiles</taxon>
        <taxon>Oomycota</taxon>
        <taxon>Peronosporomycetes</taxon>
        <taxon>Pythiales</taxon>
        <taxon>Pythiaceae</taxon>
        <taxon>Globisporangium</taxon>
    </lineage>
</organism>
<evidence type="ECO:0008006" key="8">
    <source>
        <dbReference type="Google" id="ProtNLM"/>
    </source>
</evidence>
<evidence type="ECO:0000259" key="5">
    <source>
        <dbReference type="PROSITE" id="PS51352"/>
    </source>
</evidence>
<dbReference type="VEuPathDB" id="FungiDB:PYU1_G013710"/>
<dbReference type="Pfam" id="PF09409">
    <property type="entry name" value="PUB"/>
    <property type="match status" value="1"/>
</dbReference>
<dbReference type="eggNOG" id="KOG2699">
    <property type="taxonomic scope" value="Eukaryota"/>
</dbReference>
<dbReference type="EMBL" id="GL376586">
    <property type="status" value="NOT_ANNOTATED_CDS"/>
    <property type="molecule type" value="Genomic_DNA"/>
</dbReference>
<dbReference type="SMART" id="SM00580">
    <property type="entry name" value="PUG"/>
    <property type="match status" value="1"/>
</dbReference>
<feature type="domain" description="UBA" evidence="4">
    <location>
        <begin position="205"/>
        <end position="246"/>
    </location>
</feature>
<feature type="domain" description="Thioredoxin" evidence="5">
    <location>
        <begin position="1"/>
        <end position="115"/>
    </location>
</feature>
<dbReference type="Pfam" id="PF22562">
    <property type="entry name" value="UBA_7"/>
    <property type="match status" value="1"/>
</dbReference>
<reference evidence="6" key="3">
    <citation type="submission" date="2015-02" db="UniProtKB">
        <authorList>
            <consortium name="EnsemblProtists"/>
        </authorList>
    </citation>
    <scope>IDENTIFICATION</scope>
    <source>
        <strain evidence="6">DAOM BR144</strain>
    </source>
</reference>
<keyword evidence="1" id="KW-1015">Disulfide bond</keyword>
<dbReference type="InterPro" id="IPR036249">
    <property type="entry name" value="Thioredoxin-like_sf"/>
</dbReference>
<dbReference type="PANTHER" id="PTHR46713:SF1">
    <property type="entry name" value="F13M7.16 PROTEIN"/>
    <property type="match status" value="1"/>
</dbReference>
<dbReference type="InterPro" id="IPR009060">
    <property type="entry name" value="UBA-like_sf"/>
</dbReference>
<dbReference type="InterPro" id="IPR017937">
    <property type="entry name" value="Thioredoxin_CS"/>
</dbReference>
<keyword evidence="7" id="KW-1185">Reference proteome</keyword>
<dbReference type="Pfam" id="PF00085">
    <property type="entry name" value="Thioredoxin"/>
    <property type="match status" value="1"/>
</dbReference>
<dbReference type="PROSITE" id="PS00194">
    <property type="entry name" value="THIOREDOXIN_1"/>
    <property type="match status" value="1"/>
</dbReference>
<dbReference type="PROSITE" id="PS50030">
    <property type="entry name" value="UBA"/>
    <property type="match status" value="1"/>
</dbReference>
<evidence type="ECO:0000256" key="3">
    <source>
        <dbReference type="SAM" id="MobiDB-lite"/>
    </source>
</evidence>
<dbReference type="SUPFAM" id="SSF46934">
    <property type="entry name" value="UBA-like"/>
    <property type="match status" value="1"/>
</dbReference>
<dbReference type="Proteomes" id="UP000019132">
    <property type="component" value="Unassembled WGS sequence"/>
</dbReference>
<accession>K3X940</accession>
<keyword evidence="2" id="KW-0175">Coiled coil</keyword>
<dbReference type="PRINTS" id="PR00421">
    <property type="entry name" value="THIOREDOXIN"/>
</dbReference>
<dbReference type="OMA" id="YPRKIYT"/>
<dbReference type="PROSITE" id="PS51352">
    <property type="entry name" value="THIOREDOXIN_2"/>
    <property type="match status" value="1"/>
</dbReference>
<dbReference type="InParanoid" id="K3X940"/>
<dbReference type="HOGENOM" id="CLU_541328_0_0_1"/>
<dbReference type="Gene3D" id="3.40.30.10">
    <property type="entry name" value="Glutaredoxin"/>
    <property type="match status" value="1"/>
</dbReference>
<dbReference type="FunFam" id="3.40.30.10:FF:000245">
    <property type="entry name" value="Thioredoxin"/>
    <property type="match status" value="1"/>
</dbReference>
<reference evidence="7" key="2">
    <citation type="submission" date="2010-04" db="EMBL/GenBank/DDBJ databases">
        <authorList>
            <person name="Buell R."/>
            <person name="Hamilton J."/>
            <person name="Hostetler J."/>
        </authorList>
    </citation>
    <scope>NUCLEOTIDE SEQUENCE [LARGE SCALE GENOMIC DNA]</scope>
    <source>
        <strain evidence="7">DAOM:BR144</strain>
    </source>
</reference>
<evidence type="ECO:0000313" key="7">
    <source>
        <dbReference type="Proteomes" id="UP000019132"/>
    </source>
</evidence>
<dbReference type="PANTHER" id="PTHR46713">
    <property type="entry name" value="F13M7.16 PROTEIN"/>
    <property type="match status" value="1"/>
</dbReference>
<dbReference type="Gene3D" id="1.20.58.2190">
    <property type="match status" value="1"/>
</dbReference>
<dbReference type="InterPro" id="IPR015940">
    <property type="entry name" value="UBA"/>
</dbReference>
<dbReference type="EnsemblProtists" id="PYU1_T013739">
    <property type="protein sequence ID" value="PYU1_T013739"/>
    <property type="gene ID" value="PYU1_G013710"/>
</dbReference>
<evidence type="ECO:0000256" key="2">
    <source>
        <dbReference type="SAM" id="Coils"/>
    </source>
</evidence>
<dbReference type="Gene3D" id="1.10.8.10">
    <property type="entry name" value="DNA helicase RuvA subunit, C-terminal domain"/>
    <property type="match status" value="1"/>
</dbReference>
<protein>
    <recommendedName>
        <fullName evidence="8">Thioredoxin domain-containing protein</fullName>
    </recommendedName>
</protein>
<dbReference type="InterPro" id="IPR036339">
    <property type="entry name" value="PUB-like_dom_sf"/>
</dbReference>
<reference evidence="7" key="1">
    <citation type="journal article" date="2010" name="Genome Biol.">
        <title>Genome sequence of the necrotrophic plant pathogen Pythium ultimum reveals original pathogenicity mechanisms and effector repertoire.</title>
        <authorList>
            <person name="Levesque C.A."/>
            <person name="Brouwer H."/>
            <person name="Cano L."/>
            <person name="Hamilton J.P."/>
            <person name="Holt C."/>
            <person name="Huitema E."/>
            <person name="Raffaele S."/>
            <person name="Robideau G.P."/>
            <person name="Thines M."/>
            <person name="Win J."/>
            <person name="Zerillo M.M."/>
            <person name="Beakes G.W."/>
            <person name="Boore J.L."/>
            <person name="Busam D."/>
            <person name="Dumas B."/>
            <person name="Ferriera S."/>
            <person name="Fuerstenberg S.I."/>
            <person name="Gachon C.M."/>
            <person name="Gaulin E."/>
            <person name="Govers F."/>
            <person name="Grenville-Briggs L."/>
            <person name="Horner N."/>
            <person name="Hostetler J."/>
            <person name="Jiang R.H."/>
            <person name="Johnson J."/>
            <person name="Krajaejun T."/>
            <person name="Lin H."/>
            <person name="Meijer H.J."/>
            <person name="Moore B."/>
            <person name="Morris P."/>
            <person name="Phuntmart V."/>
            <person name="Puiu D."/>
            <person name="Shetty J."/>
            <person name="Stajich J.E."/>
            <person name="Tripathy S."/>
            <person name="Wawra S."/>
            <person name="van West P."/>
            <person name="Whitty B.R."/>
            <person name="Coutinho P.M."/>
            <person name="Henrissat B."/>
            <person name="Martin F."/>
            <person name="Thomas P.D."/>
            <person name="Tyler B.M."/>
            <person name="De Vries R.P."/>
            <person name="Kamoun S."/>
            <person name="Yandell M."/>
            <person name="Tisserat N."/>
            <person name="Buell C.R."/>
        </authorList>
    </citation>
    <scope>NUCLEOTIDE SEQUENCE</scope>
    <source>
        <strain evidence="7">DAOM:BR144</strain>
    </source>
</reference>
<feature type="region of interest" description="Disordered" evidence="3">
    <location>
        <begin position="170"/>
        <end position="201"/>
    </location>
</feature>
<dbReference type="InterPro" id="IPR018997">
    <property type="entry name" value="PUB_domain"/>
</dbReference>
<feature type="coiled-coil region" evidence="2">
    <location>
        <begin position="278"/>
        <end position="357"/>
    </location>
</feature>
<dbReference type="SUPFAM" id="SSF52833">
    <property type="entry name" value="Thioredoxin-like"/>
    <property type="match status" value="1"/>
</dbReference>
<dbReference type="eggNOG" id="KOG0907">
    <property type="taxonomic scope" value="Eukaryota"/>
</dbReference>
<evidence type="ECO:0000259" key="4">
    <source>
        <dbReference type="PROSITE" id="PS50030"/>
    </source>
</evidence>
<dbReference type="AlphaFoldDB" id="K3X940"/>
<dbReference type="InterPro" id="IPR013766">
    <property type="entry name" value="Thioredoxin_domain"/>
</dbReference>
<dbReference type="SUPFAM" id="SSF143503">
    <property type="entry name" value="PUG domain-like"/>
    <property type="match status" value="1"/>
</dbReference>
<name>K3X940_GLOUD</name>